<protein>
    <submittedName>
        <fullName evidence="2">Uncharacterized protein</fullName>
    </submittedName>
</protein>
<gene>
    <name evidence="2" type="ORF">H8S23_04275</name>
</gene>
<comment type="caution">
    <text evidence="2">The sequence shown here is derived from an EMBL/GenBank/DDBJ whole genome shotgun (WGS) entry which is preliminary data.</text>
</comment>
<feature type="region of interest" description="Disordered" evidence="1">
    <location>
        <begin position="68"/>
        <end position="91"/>
    </location>
</feature>
<dbReference type="AlphaFoldDB" id="A0A923I5J6"/>
<reference evidence="2" key="1">
    <citation type="submission" date="2020-08" db="EMBL/GenBank/DDBJ databases">
        <title>Genome public.</title>
        <authorList>
            <person name="Liu C."/>
            <person name="Sun Q."/>
        </authorList>
    </citation>
    <scope>NUCLEOTIDE SEQUENCE</scope>
    <source>
        <strain evidence="2">BX8</strain>
    </source>
</reference>
<evidence type="ECO:0000313" key="2">
    <source>
        <dbReference type="EMBL" id="MBC5580713.1"/>
    </source>
</evidence>
<name>A0A923I5J6_9FIRM</name>
<evidence type="ECO:0000256" key="1">
    <source>
        <dbReference type="SAM" id="MobiDB-lite"/>
    </source>
</evidence>
<keyword evidence="3" id="KW-1185">Reference proteome</keyword>
<evidence type="ECO:0000313" key="3">
    <source>
        <dbReference type="Proteomes" id="UP000659630"/>
    </source>
</evidence>
<organism evidence="2 3">
    <name type="scientific">Anaerofilum hominis</name>
    <dbReference type="NCBI Taxonomy" id="2763016"/>
    <lineage>
        <taxon>Bacteria</taxon>
        <taxon>Bacillati</taxon>
        <taxon>Bacillota</taxon>
        <taxon>Clostridia</taxon>
        <taxon>Eubacteriales</taxon>
        <taxon>Oscillospiraceae</taxon>
        <taxon>Anaerofilum</taxon>
    </lineage>
</organism>
<dbReference type="RefSeq" id="WP_186887048.1">
    <property type="nucleotide sequence ID" value="NZ_JACONZ010000001.1"/>
</dbReference>
<sequence>MGIAENRFGLTRPQKGKAAAFFLSGCRSSSAERQRFVTAPGCRICFFKANSSLWISASRSLCFIAVTSPSSPTALPKHSTSEAQPEGEKIE</sequence>
<dbReference type="EMBL" id="JACONZ010000001">
    <property type="protein sequence ID" value="MBC5580713.1"/>
    <property type="molecule type" value="Genomic_DNA"/>
</dbReference>
<dbReference type="Proteomes" id="UP000659630">
    <property type="component" value="Unassembled WGS sequence"/>
</dbReference>
<accession>A0A923I5J6</accession>
<proteinExistence type="predicted"/>